<evidence type="ECO:0000313" key="2">
    <source>
        <dbReference type="EMBL" id="MBF6297829.1"/>
    </source>
</evidence>
<reference evidence="2 3" key="1">
    <citation type="submission" date="2020-10" db="EMBL/GenBank/DDBJ databases">
        <title>Identification of Nocardia species via Next-generation sequencing and recognition of intraspecies genetic diversity.</title>
        <authorList>
            <person name="Li P."/>
            <person name="Li P."/>
            <person name="Lu B."/>
        </authorList>
    </citation>
    <scope>NUCLEOTIDE SEQUENCE [LARGE SCALE GENOMIC DNA]</scope>
    <source>
        <strain evidence="2 3">BJ06-0157</strain>
    </source>
</reference>
<protein>
    <recommendedName>
        <fullName evidence="1">DUF6879 domain-containing protein</fullName>
    </recommendedName>
</protein>
<gene>
    <name evidence="2" type="ORF">IU459_09755</name>
</gene>
<evidence type="ECO:0000313" key="3">
    <source>
        <dbReference type="Proteomes" id="UP000702209"/>
    </source>
</evidence>
<comment type="caution">
    <text evidence="2">The sequence shown here is derived from an EMBL/GenBank/DDBJ whole genome shotgun (WGS) entry which is preliminary data.</text>
</comment>
<organism evidence="2 3">
    <name type="scientific">Nocardia amamiensis</name>
    <dbReference type="NCBI Taxonomy" id="404578"/>
    <lineage>
        <taxon>Bacteria</taxon>
        <taxon>Bacillati</taxon>
        <taxon>Actinomycetota</taxon>
        <taxon>Actinomycetes</taxon>
        <taxon>Mycobacteriales</taxon>
        <taxon>Nocardiaceae</taxon>
        <taxon>Nocardia</taxon>
    </lineage>
</organism>
<feature type="domain" description="DUF6879" evidence="1">
    <location>
        <begin position="7"/>
        <end position="170"/>
    </location>
</feature>
<dbReference type="RefSeq" id="WP_195129159.1">
    <property type="nucleotide sequence ID" value="NZ_JADLQX010000006.1"/>
</dbReference>
<keyword evidence="3" id="KW-1185">Reference proteome</keyword>
<proteinExistence type="predicted"/>
<dbReference type="Proteomes" id="UP000702209">
    <property type="component" value="Unassembled WGS sequence"/>
</dbReference>
<dbReference type="EMBL" id="JADLQX010000006">
    <property type="protein sequence ID" value="MBF6297829.1"/>
    <property type="molecule type" value="Genomic_DNA"/>
</dbReference>
<name>A0ABS0CMK7_9NOCA</name>
<sequence length="172" mass="20154">MQLLQGEAFDEFFHKFERTAYHLEVLDTYSTPEEDEPFRQFLAGEPDDYEWFKDWEELVREITASGRVMHRARVVTEPHTDYTRWSLVVAHQNIAAGEDIRYLARHLIDPSELTTDDFWLFDDNLVAFTVFEPSGQFVGGAFTEDPVIVGHCRAVWNRVWNKSLPHAEYIKA</sequence>
<dbReference type="Pfam" id="PF21806">
    <property type="entry name" value="DUF6879"/>
    <property type="match status" value="1"/>
</dbReference>
<dbReference type="InterPro" id="IPR049244">
    <property type="entry name" value="DUF6879"/>
</dbReference>
<accession>A0ABS0CMK7</accession>
<evidence type="ECO:0000259" key="1">
    <source>
        <dbReference type="Pfam" id="PF21806"/>
    </source>
</evidence>